<protein>
    <submittedName>
        <fullName evidence="7">DNA polymerase III, alpha subunit</fullName>
    </submittedName>
</protein>
<keyword evidence="4" id="KW-0239">DNA-directed DNA polymerase</keyword>
<evidence type="ECO:0000313" key="8">
    <source>
        <dbReference type="Proteomes" id="UP000054092"/>
    </source>
</evidence>
<evidence type="ECO:0000259" key="5">
    <source>
        <dbReference type="Pfam" id="PF07733"/>
    </source>
</evidence>
<dbReference type="InterPro" id="IPR004805">
    <property type="entry name" value="DnaE2/DnaE/PolC"/>
</dbReference>
<dbReference type="PANTHER" id="PTHR32294:SF0">
    <property type="entry name" value="DNA POLYMERASE III SUBUNIT ALPHA"/>
    <property type="match status" value="1"/>
</dbReference>
<dbReference type="AlphaFoldDB" id="A0A117M2W8"/>
<feature type="domain" description="Bacterial DNA polymerase III alpha subunit NTPase" evidence="5">
    <location>
        <begin position="191"/>
        <end position="421"/>
    </location>
</feature>
<evidence type="ECO:0000256" key="2">
    <source>
        <dbReference type="ARBA" id="ARBA00022695"/>
    </source>
</evidence>
<proteinExistence type="predicted"/>
<dbReference type="EMBL" id="LGGP01000061">
    <property type="protein sequence ID" value="KUK81384.1"/>
    <property type="molecule type" value="Genomic_DNA"/>
</dbReference>
<gene>
    <name evidence="7" type="ORF">XD94_0493</name>
</gene>
<evidence type="ECO:0000256" key="3">
    <source>
        <dbReference type="ARBA" id="ARBA00022705"/>
    </source>
</evidence>
<comment type="caution">
    <text evidence="7">The sequence shown here is derived from an EMBL/GenBank/DDBJ whole genome shotgun (WGS) entry which is preliminary data.</text>
</comment>
<organism evidence="7 8">
    <name type="scientific">Mesotoga prima</name>
    <dbReference type="NCBI Taxonomy" id="1184387"/>
    <lineage>
        <taxon>Bacteria</taxon>
        <taxon>Thermotogati</taxon>
        <taxon>Thermotogota</taxon>
        <taxon>Thermotogae</taxon>
        <taxon>Kosmotogales</taxon>
        <taxon>Kosmotogaceae</taxon>
        <taxon>Mesotoga</taxon>
    </lineage>
</organism>
<dbReference type="InterPro" id="IPR040982">
    <property type="entry name" value="DNA_pol3_finger"/>
</dbReference>
<keyword evidence="3" id="KW-0235">DNA replication</keyword>
<reference evidence="8" key="1">
    <citation type="journal article" date="2015" name="MBio">
        <title>Genome-Resolved Metagenomic Analysis Reveals Roles for Candidate Phyla and Other Microbial Community Members in Biogeochemical Transformations in Oil Reservoirs.</title>
        <authorList>
            <person name="Hu P."/>
            <person name="Tom L."/>
            <person name="Singh A."/>
            <person name="Thomas B.C."/>
            <person name="Baker B.J."/>
            <person name="Piceno Y.M."/>
            <person name="Andersen G.L."/>
            <person name="Banfield J.F."/>
        </authorList>
    </citation>
    <scope>NUCLEOTIDE SEQUENCE [LARGE SCALE GENOMIC DNA]</scope>
</reference>
<sequence>MKTAFLVTKYELFGSVLELGETIAELKKNGYERCVIVDSSLSSFVKWHTALSRAGIVTVPGLHKGNDYWIARSEKGFRELMKSEIIESDDLVHVLGKPRNLDPSSKNPIWECRYLDQNSERFRTYTSLGDVLETSDYSLPDERRYLDMEKDLGKLLSELPQEFAIRKLNHVFPVRSKPEDFSALLEKIIGSKKLGASYAIRLERELSVILAKGIQDYFMTVSKIVEIAKTGGCWIGPGRGSAVGSLVSYLLGITRIDPVEEELFFERFLSLKREDPPDIDLDVDDESRQALLKSLKDHFGSDHLCLIRTASTYGFKGAAREIGRKLGIDGQRISRLIEWSKEGQRFPYAFEGDVDMKQLFDMSRSIVGLYSGFSIHAAGLILSDYPISGLIPLDSGGDLPVSLWDMNSLSIMGLQKIDLLGLRNLSLLKKMAKGKEPWHSPTNDARTYEILEKGYTAGVFQLEAPYATKVVRSVKPISLKDLSISIALNRPGPIKSGVTERFLRLSRNPSDLERIKRKVPVLAETGGLLVYQEQVLKIASSLLSLEADDGELLRRALSKKDKEVVNSLFRASPGYSKLTPERREKLLSFLMDFAGYAFNKSHSLSYAMISYWLAYFKANHPEVFYPLILVELPRNSLTRIVAEIRDRGFSLRTEDRSVQSRDYVTVSIPRLLNIDYLKPVPDENSFFTFVRNNRSRCQARDLEKLIKSGYLDRFGPRNELLKRMNDALAGVNPELKSIRSVFGYKEDEQEARESDTDIDRAMMEVEVLGFNLTEIQPPDISRRPTDFELTTALARLRTGIAAFKRVDYLGRSFVTDGRSFVEIAGQAPLQGYVLFKSGRPMEMKERITEVNRVFHGQIDRRFLAAGSDYEKVIIKSKDSQTVVPNAKPSEIDSDEIIWK</sequence>
<dbReference type="GO" id="GO:0008408">
    <property type="term" value="F:3'-5' exonuclease activity"/>
    <property type="evidence" value="ECO:0007669"/>
    <property type="project" value="InterPro"/>
</dbReference>
<dbReference type="GO" id="GO:0006260">
    <property type="term" value="P:DNA replication"/>
    <property type="evidence" value="ECO:0007669"/>
    <property type="project" value="UniProtKB-KW"/>
</dbReference>
<evidence type="ECO:0000256" key="4">
    <source>
        <dbReference type="ARBA" id="ARBA00022932"/>
    </source>
</evidence>
<feature type="domain" description="DNA polymerase III alpha subunit finger" evidence="6">
    <location>
        <begin position="433"/>
        <end position="567"/>
    </location>
</feature>
<dbReference type="InterPro" id="IPR011708">
    <property type="entry name" value="DNA_pol3_alpha_NTPase_dom"/>
</dbReference>
<dbReference type="Proteomes" id="UP000054092">
    <property type="component" value="Unassembled WGS sequence"/>
</dbReference>
<name>A0A117M2W8_9BACT</name>
<evidence type="ECO:0000259" key="6">
    <source>
        <dbReference type="Pfam" id="PF17657"/>
    </source>
</evidence>
<keyword evidence="1" id="KW-0808">Transferase</keyword>
<dbReference type="GO" id="GO:0003887">
    <property type="term" value="F:DNA-directed DNA polymerase activity"/>
    <property type="evidence" value="ECO:0007669"/>
    <property type="project" value="UniProtKB-KW"/>
</dbReference>
<dbReference type="Pfam" id="PF07733">
    <property type="entry name" value="DNA_pol3_alpha"/>
    <property type="match status" value="1"/>
</dbReference>
<accession>A0A117M2W8</accession>
<dbReference type="Pfam" id="PF17657">
    <property type="entry name" value="DNA_pol3_finger"/>
    <property type="match status" value="1"/>
</dbReference>
<keyword evidence="2" id="KW-0548">Nucleotidyltransferase</keyword>
<dbReference type="PATRIC" id="fig|1184387.3.peg.834"/>
<evidence type="ECO:0000313" key="7">
    <source>
        <dbReference type="EMBL" id="KUK81384.1"/>
    </source>
</evidence>
<evidence type="ECO:0000256" key="1">
    <source>
        <dbReference type="ARBA" id="ARBA00022679"/>
    </source>
</evidence>
<dbReference type="PANTHER" id="PTHR32294">
    <property type="entry name" value="DNA POLYMERASE III SUBUNIT ALPHA"/>
    <property type="match status" value="1"/>
</dbReference>